<evidence type="ECO:0000313" key="3">
    <source>
        <dbReference type="Proteomes" id="UP000530060"/>
    </source>
</evidence>
<dbReference type="RefSeq" id="WP_031453691.1">
    <property type="nucleotide sequence ID" value="NZ_CAIJDP010000074.1"/>
</dbReference>
<accession>A0A6V6Z1Y8</accession>
<reference evidence="2 3" key="1">
    <citation type="submission" date="2020-06" db="EMBL/GenBank/DDBJ databases">
        <authorList>
            <person name="Criscuolo A."/>
        </authorList>
    </citation>
    <scope>NUCLEOTIDE SEQUENCE [LARGE SCALE GENOMIC DNA]</scope>
    <source>
        <strain evidence="3">CIP 111411</strain>
    </source>
</reference>
<keyword evidence="1" id="KW-1133">Transmembrane helix</keyword>
<dbReference type="Proteomes" id="UP000530060">
    <property type="component" value="Unassembled WGS sequence"/>
</dbReference>
<sequence length="81" mass="9710">MKYIQNENIFVIIGGIIFCIFLICWIRKADIKESKKLEQEDLEMNSITKMRSWRVYIIAGIGIIIMMFEVLKRLYQMIFTL</sequence>
<dbReference type="AlphaFoldDB" id="A0A6V6Z1Y8"/>
<comment type="caution">
    <text evidence="2">The sequence shown here is derived from an EMBL/GenBank/DDBJ whole genome shotgun (WGS) entry which is preliminary data.</text>
</comment>
<keyword evidence="1" id="KW-0472">Membrane</keyword>
<gene>
    <name evidence="2" type="ORF">FLAT13_02967</name>
</gene>
<keyword evidence="1" id="KW-0812">Transmembrane</keyword>
<dbReference type="EMBL" id="CAIJDP010000074">
    <property type="protein sequence ID" value="CAD0005797.1"/>
    <property type="molecule type" value="Genomic_DNA"/>
</dbReference>
<evidence type="ECO:0000256" key="1">
    <source>
        <dbReference type="SAM" id="Phobius"/>
    </source>
</evidence>
<protein>
    <submittedName>
        <fullName evidence="2">Uncharacterized protein</fullName>
    </submittedName>
</protein>
<name>A0A6V6Z1Y8_9FLAO</name>
<evidence type="ECO:0000313" key="2">
    <source>
        <dbReference type="EMBL" id="CAD0005797.1"/>
    </source>
</evidence>
<organism evidence="2 3">
    <name type="scientific">Flavobacterium salmonis</name>
    <dbReference type="NCBI Taxonomy" id="2654844"/>
    <lineage>
        <taxon>Bacteria</taxon>
        <taxon>Pseudomonadati</taxon>
        <taxon>Bacteroidota</taxon>
        <taxon>Flavobacteriia</taxon>
        <taxon>Flavobacteriales</taxon>
        <taxon>Flavobacteriaceae</taxon>
        <taxon>Flavobacterium</taxon>
    </lineage>
</organism>
<feature type="transmembrane region" description="Helical" evidence="1">
    <location>
        <begin position="53"/>
        <end position="71"/>
    </location>
</feature>
<feature type="transmembrane region" description="Helical" evidence="1">
    <location>
        <begin position="6"/>
        <end position="26"/>
    </location>
</feature>
<proteinExistence type="predicted"/>
<keyword evidence="3" id="KW-1185">Reference proteome</keyword>